<dbReference type="Proteomes" id="UP000003208">
    <property type="component" value="Unassembled WGS sequence"/>
</dbReference>
<dbReference type="Pfam" id="PF07589">
    <property type="entry name" value="PEP-CTERM"/>
    <property type="match status" value="1"/>
</dbReference>
<name>G6YRQ3_9GAMM</name>
<feature type="signal peptide" evidence="1">
    <location>
        <begin position="1"/>
        <end position="21"/>
    </location>
</feature>
<evidence type="ECO:0000313" key="4">
    <source>
        <dbReference type="Proteomes" id="UP000003208"/>
    </source>
</evidence>
<keyword evidence="1" id="KW-0732">Signal</keyword>
<protein>
    <recommendedName>
        <fullName evidence="2">Ice-binding protein C-terminal domain-containing protein</fullName>
    </recommendedName>
</protein>
<sequence length="226" mass="24359">MNSKQLLTGLVLALTLPMAEAGPIYSQSLLDDGTSLGTFSSLNGGSQVADNFSLGKEYSITGLTWWGSYFEINTGDDFSIRLFDDDGGRPAASVNIPNSDSLDVSRTAETGVTDDFAQQIYRYDVSLSLVLGPGDFFLSVMNDANDMWFWADAANGGDSANWFRVDASQSWSKNNGRDLAFVVSGEQIVAEVPEPASWVLILLGLSGLLFRQRGRCTRSISAACHG</sequence>
<reference evidence="3 4" key="1">
    <citation type="journal article" date="2012" name="J. Bacteriol.">
        <title>Genome sequence of deep-sea manganese-oxidizing bacterium Marinobacter manganoxydans MnI7-9.</title>
        <authorList>
            <person name="Wang H."/>
            <person name="Li H."/>
            <person name="Shao Z."/>
            <person name="Liao S."/>
            <person name="Johnstone L."/>
            <person name="Rensing C."/>
            <person name="Wang G."/>
        </authorList>
    </citation>
    <scope>NUCLEOTIDE SEQUENCE [LARGE SCALE GENOMIC DNA]</scope>
    <source>
        <strain evidence="3 4">MnI7-9</strain>
    </source>
</reference>
<feature type="domain" description="Ice-binding protein C-terminal" evidence="2">
    <location>
        <begin position="192"/>
        <end position="213"/>
    </location>
</feature>
<dbReference type="InterPro" id="IPR013424">
    <property type="entry name" value="Ice-binding_C"/>
</dbReference>
<evidence type="ECO:0000256" key="1">
    <source>
        <dbReference type="SAM" id="SignalP"/>
    </source>
</evidence>
<proteinExistence type="predicted"/>
<evidence type="ECO:0000313" key="3">
    <source>
        <dbReference type="EMBL" id="EHJ05184.1"/>
    </source>
</evidence>
<keyword evidence="4" id="KW-1185">Reference proteome</keyword>
<dbReference type="EMBL" id="AGTR01000027">
    <property type="protein sequence ID" value="EHJ05184.1"/>
    <property type="molecule type" value="Genomic_DNA"/>
</dbReference>
<evidence type="ECO:0000259" key="2">
    <source>
        <dbReference type="Pfam" id="PF07589"/>
    </source>
</evidence>
<gene>
    <name evidence="3" type="ORF">KYE_07662</name>
</gene>
<dbReference type="RefSeq" id="WP_008171969.1">
    <property type="nucleotide sequence ID" value="NZ_AGTR01000027.1"/>
</dbReference>
<feature type="chain" id="PRO_5003490803" description="Ice-binding protein C-terminal domain-containing protein" evidence="1">
    <location>
        <begin position="22"/>
        <end position="226"/>
    </location>
</feature>
<organism evidence="3 4">
    <name type="scientific">Marinobacter manganoxydans MnI7-9</name>
    <dbReference type="NCBI Taxonomy" id="1094979"/>
    <lineage>
        <taxon>Bacteria</taxon>
        <taxon>Pseudomonadati</taxon>
        <taxon>Pseudomonadota</taxon>
        <taxon>Gammaproteobacteria</taxon>
        <taxon>Pseudomonadales</taxon>
        <taxon>Marinobacteraceae</taxon>
        <taxon>Marinobacter</taxon>
    </lineage>
</organism>
<dbReference type="NCBIfam" id="TIGR02595">
    <property type="entry name" value="PEP_CTERM"/>
    <property type="match status" value="1"/>
</dbReference>
<dbReference type="AlphaFoldDB" id="G6YRQ3"/>
<dbReference type="PATRIC" id="fig|1094979.3.peg.1483"/>
<accession>G6YRQ3</accession>